<feature type="transmembrane region" description="Helical" evidence="1">
    <location>
        <begin position="40"/>
        <end position="63"/>
    </location>
</feature>
<accession>A0A137P1C5</accession>
<dbReference type="AlphaFoldDB" id="A0A137P1C5"/>
<dbReference type="EMBL" id="KQ964558">
    <property type="protein sequence ID" value="KXN68843.1"/>
    <property type="molecule type" value="Genomic_DNA"/>
</dbReference>
<keyword evidence="3" id="KW-1185">Reference proteome</keyword>
<evidence type="ECO:0000313" key="2">
    <source>
        <dbReference type="EMBL" id="KXN68843.1"/>
    </source>
</evidence>
<keyword evidence="1" id="KW-0472">Membrane</keyword>
<gene>
    <name evidence="2" type="ORF">CONCODRAFT_18750</name>
</gene>
<reference evidence="2 3" key="1">
    <citation type="journal article" date="2015" name="Genome Biol. Evol.">
        <title>Phylogenomic analyses indicate that early fungi evolved digesting cell walls of algal ancestors of land plants.</title>
        <authorList>
            <person name="Chang Y."/>
            <person name="Wang S."/>
            <person name="Sekimoto S."/>
            <person name="Aerts A.L."/>
            <person name="Choi C."/>
            <person name="Clum A."/>
            <person name="LaButti K.M."/>
            <person name="Lindquist E.A."/>
            <person name="Yee Ngan C."/>
            <person name="Ohm R.A."/>
            <person name="Salamov A.A."/>
            <person name="Grigoriev I.V."/>
            <person name="Spatafora J.W."/>
            <person name="Berbee M.L."/>
        </authorList>
    </citation>
    <scope>NUCLEOTIDE SEQUENCE [LARGE SCALE GENOMIC DNA]</scope>
    <source>
        <strain evidence="2 3">NRRL 28638</strain>
    </source>
</reference>
<organism evidence="2 3">
    <name type="scientific">Conidiobolus coronatus (strain ATCC 28846 / CBS 209.66 / NRRL 28638)</name>
    <name type="common">Delacroixia coronata</name>
    <dbReference type="NCBI Taxonomy" id="796925"/>
    <lineage>
        <taxon>Eukaryota</taxon>
        <taxon>Fungi</taxon>
        <taxon>Fungi incertae sedis</taxon>
        <taxon>Zoopagomycota</taxon>
        <taxon>Entomophthoromycotina</taxon>
        <taxon>Entomophthoromycetes</taxon>
        <taxon>Entomophthorales</taxon>
        <taxon>Ancylistaceae</taxon>
        <taxon>Conidiobolus</taxon>
    </lineage>
</organism>
<keyword evidence="1" id="KW-0812">Transmembrane</keyword>
<name>A0A137P1C5_CONC2</name>
<dbReference type="Proteomes" id="UP000070444">
    <property type="component" value="Unassembled WGS sequence"/>
</dbReference>
<feature type="transmembrane region" description="Helical" evidence="1">
    <location>
        <begin position="75"/>
        <end position="97"/>
    </location>
</feature>
<evidence type="ECO:0000313" key="3">
    <source>
        <dbReference type="Proteomes" id="UP000070444"/>
    </source>
</evidence>
<evidence type="ECO:0000256" key="1">
    <source>
        <dbReference type="SAM" id="Phobius"/>
    </source>
</evidence>
<proteinExistence type="predicted"/>
<sequence length="105" mass="11909">MIATYTSKDDLIKNSSSYYDPEKLPPIPQKRYEVTKTYNLGFILFLLGFIMPPCWFVGVVVCFCRWKHRDINWGIANLFTSVLVLIAIAGAVAFIVIKKQSSLSS</sequence>
<protein>
    <submittedName>
        <fullName evidence="2">Uncharacterized protein</fullName>
    </submittedName>
</protein>
<keyword evidence="1" id="KW-1133">Transmembrane helix</keyword>